<keyword evidence="3" id="KW-1185">Reference proteome</keyword>
<evidence type="ECO:0000313" key="2">
    <source>
        <dbReference type="EMBL" id="MFD2554948.1"/>
    </source>
</evidence>
<organism evidence="2 3">
    <name type="scientific">Sphingobacterium tabacisoli</name>
    <dbReference type="NCBI Taxonomy" id="2044855"/>
    <lineage>
        <taxon>Bacteria</taxon>
        <taxon>Pseudomonadati</taxon>
        <taxon>Bacteroidota</taxon>
        <taxon>Sphingobacteriia</taxon>
        <taxon>Sphingobacteriales</taxon>
        <taxon>Sphingobacteriaceae</taxon>
        <taxon>Sphingobacterium</taxon>
    </lineage>
</organism>
<keyword evidence="2" id="KW-0449">Lipoprotein</keyword>
<feature type="signal peptide" evidence="1">
    <location>
        <begin position="1"/>
        <end position="24"/>
    </location>
</feature>
<dbReference type="PROSITE" id="PS51257">
    <property type="entry name" value="PROKAR_LIPOPROTEIN"/>
    <property type="match status" value="1"/>
</dbReference>
<gene>
    <name evidence="2" type="ORF">ACFSQW_11145</name>
</gene>
<sequence length="473" mass="52651">MRKKISSPLLYTLLCVGLSVSSCGDYFKLDENPNLVTNPTINGILTTATHKAAMNSYRAAYITTNYMQYTASVTPGSSSDNYEPTNPASAWDNLYYSLSDAYDLMKRAEEQQAPHHLGIGQALMAYQLGLVADFWGDAPYSEAFGKVKTLQPKYDTEEELYKAQVDLLDQAIANLKKSNSVLFSEGADLIHANNPTQWLKTAYALKARVLNKVSKKTVYDGKAILAAIDNAYQRNGDDAGMAVFKGMNPWAQVATNNDNLDLDGWLSANFIDHMNGTTYGQEDPRITYITEKSVVGNIYIGTRNGQGNTGSNTIKDECYISKKSPLTSPSSPVTIVSYAEIKMVEAEAALRTGNQARAYKAYEEGIKAHFEKLGVPQAELTAYLNRPYVGVGENNLKLSDVFREKYTITYLNPEGWNDLRRNDYQLKDFQMPVNAKLPTFIRRLAYPSSERAENGNNVPAQPSLDTKLWWDKP</sequence>
<evidence type="ECO:0000256" key="1">
    <source>
        <dbReference type="SAM" id="SignalP"/>
    </source>
</evidence>
<dbReference type="Gene3D" id="1.25.40.390">
    <property type="match status" value="1"/>
</dbReference>
<evidence type="ECO:0000313" key="3">
    <source>
        <dbReference type="Proteomes" id="UP001597440"/>
    </source>
</evidence>
<feature type="chain" id="PRO_5045222493" evidence="1">
    <location>
        <begin position="25"/>
        <end position="473"/>
    </location>
</feature>
<comment type="caution">
    <text evidence="2">The sequence shown here is derived from an EMBL/GenBank/DDBJ whole genome shotgun (WGS) entry which is preliminary data.</text>
</comment>
<dbReference type="RefSeq" id="WP_210353328.1">
    <property type="nucleotide sequence ID" value="NZ_JAEQMU010000001.1"/>
</dbReference>
<protein>
    <submittedName>
        <fullName evidence="2">SusD/RagB family nutrient-binding outer membrane lipoprotein</fullName>
    </submittedName>
</protein>
<dbReference type="Proteomes" id="UP001597440">
    <property type="component" value="Unassembled WGS sequence"/>
</dbReference>
<dbReference type="EMBL" id="JBHULD010000014">
    <property type="protein sequence ID" value="MFD2554948.1"/>
    <property type="molecule type" value="Genomic_DNA"/>
</dbReference>
<reference evidence="3" key="1">
    <citation type="journal article" date="2019" name="Int. J. Syst. Evol. Microbiol.">
        <title>The Global Catalogue of Microorganisms (GCM) 10K type strain sequencing project: providing services to taxonomists for standard genome sequencing and annotation.</title>
        <authorList>
            <consortium name="The Broad Institute Genomics Platform"/>
            <consortium name="The Broad Institute Genome Sequencing Center for Infectious Disease"/>
            <person name="Wu L."/>
            <person name="Ma J."/>
        </authorList>
    </citation>
    <scope>NUCLEOTIDE SEQUENCE [LARGE SCALE GENOMIC DNA]</scope>
    <source>
        <strain evidence="3">KCTC 52298</strain>
    </source>
</reference>
<name>A0ABW5L2D7_9SPHI</name>
<dbReference type="SUPFAM" id="SSF48452">
    <property type="entry name" value="TPR-like"/>
    <property type="match status" value="1"/>
</dbReference>
<keyword evidence="1" id="KW-0732">Signal</keyword>
<dbReference type="InterPro" id="IPR041662">
    <property type="entry name" value="SusD-like_2"/>
</dbReference>
<proteinExistence type="predicted"/>
<dbReference type="InterPro" id="IPR011990">
    <property type="entry name" value="TPR-like_helical_dom_sf"/>
</dbReference>
<dbReference type="Pfam" id="PF12771">
    <property type="entry name" value="SusD-like_2"/>
    <property type="match status" value="1"/>
</dbReference>
<accession>A0ABW5L2D7</accession>